<sequence length="220" mass="26257">MQLNKERQRKIRQDLHKSLPAEGTSEYQLWERNRQQSPLLRLPPELRNRIYDLVLRVGQINVCYKKWEHKKRIRKGVPYYETKEGGFWCRILRREQNPWPGNAFKVEPLHGLTLLSPVCRQLYHETALLPYCVNTWSFESRYVMDRYIMKEKRLPISHRRAIKILYSQGVLTAAVEKYFGGLEVVLLEGGLRMTKHIIDADPEHAGRRMITWDVSSPWWK</sequence>
<dbReference type="PANTHER" id="PTHR38790:SF4">
    <property type="entry name" value="2EXR DOMAIN-CONTAINING PROTEIN"/>
    <property type="match status" value="1"/>
</dbReference>
<reference evidence="2" key="2">
    <citation type="submission" date="2023-05" db="EMBL/GenBank/DDBJ databases">
        <authorList>
            <consortium name="Lawrence Berkeley National Laboratory"/>
            <person name="Steindorff A."/>
            <person name="Hensen N."/>
            <person name="Bonometti L."/>
            <person name="Westerberg I."/>
            <person name="Brannstrom I.O."/>
            <person name="Guillou S."/>
            <person name="Cros-Aarteil S."/>
            <person name="Calhoun S."/>
            <person name="Haridas S."/>
            <person name="Kuo A."/>
            <person name="Mondo S."/>
            <person name="Pangilinan J."/>
            <person name="Riley R."/>
            <person name="Labutti K."/>
            <person name="Andreopoulos B."/>
            <person name="Lipzen A."/>
            <person name="Chen C."/>
            <person name="Yanf M."/>
            <person name="Daum C."/>
            <person name="Ng V."/>
            <person name="Clum A."/>
            <person name="Ohm R."/>
            <person name="Martin F."/>
            <person name="Silar P."/>
            <person name="Natvig D."/>
            <person name="Lalanne C."/>
            <person name="Gautier V."/>
            <person name="Ament-Velasquez S.L."/>
            <person name="Kruys A."/>
            <person name="Hutchinson M.I."/>
            <person name="Powell A.J."/>
            <person name="Barry K."/>
            <person name="Miller A.N."/>
            <person name="Grigoriev I.V."/>
            <person name="Debuchy R."/>
            <person name="Gladieux P."/>
            <person name="Thoren M.H."/>
            <person name="Johannesson H."/>
        </authorList>
    </citation>
    <scope>NUCLEOTIDE SEQUENCE</scope>
    <source>
        <strain evidence="2">CBS 990.96</strain>
    </source>
</reference>
<dbReference type="AlphaFoldDB" id="A0AAN7BIN6"/>
<dbReference type="Pfam" id="PF24864">
    <property type="entry name" value="DUF7730"/>
    <property type="match status" value="1"/>
</dbReference>
<proteinExistence type="predicted"/>
<dbReference type="PANTHER" id="PTHR38790">
    <property type="entry name" value="2EXR DOMAIN-CONTAINING PROTEIN-RELATED"/>
    <property type="match status" value="1"/>
</dbReference>
<reference evidence="2" key="1">
    <citation type="journal article" date="2023" name="Mol. Phylogenet. Evol.">
        <title>Genome-scale phylogeny and comparative genomics of the fungal order Sordariales.</title>
        <authorList>
            <person name="Hensen N."/>
            <person name="Bonometti L."/>
            <person name="Westerberg I."/>
            <person name="Brannstrom I.O."/>
            <person name="Guillou S."/>
            <person name="Cros-Aarteil S."/>
            <person name="Calhoun S."/>
            <person name="Haridas S."/>
            <person name="Kuo A."/>
            <person name="Mondo S."/>
            <person name="Pangilinan J."/>
            <person name="Riley R."/>
            <person name="LaButti K."/>
            <person name="Andreopoulos B."/>
            <person name="Lipzen A."/>
            <person name="Chen C."/>
            <person name="Yan M."/>
            <person name="Daum C."/>
            <person name="Ng V."/>
            <person name="Clum A."/>
            <person name="Steindorff A."/>
            <person name="Ohm R.A."/>
            <person name="Martin F."/>
            <person name="Silar P."/>
            <person name="Natvig D.O."/>
            <person name="Lalanne C."/>
            <person name="Gautier V."/>
            <person name="Ament-Velasquez S.L."/>
            <person name="Kruys A."/>
            <person name="Hutchinson M.I."/>
            <person name="Powell A.J."/>
            <person name="Barry K."/>
            <person name="Miller A.N."/>
            <person name="Grigoriev I.V."/>
            <person name="Debuchy R."/>
            <person name="Gladieux P."/>
            <person name="Hiltunen Thoren M."/>
            <person name="Johannesson H."/>
        </authorList>
    </citation>
    <scope>NUCLEOTIDE SEQUENCE</scope>
    <source>
        <strain evidence="2">CBS 990.96</strain>
    </source>
</reference>
<comment type="caution">
    <text evidence="2">The sequence shown here is derived from an EMBL/GenBank/DDBJ whole genome shotgun (WGS) entry which is preliminary data.</text>
</comment>
<name>A0AAN7BIN6_9PEZI</name>
<evidence type="ECO:0000313" key="2">
    <source>
        <dbReference type="EMBL" id="KAK4224115.1"/>
    </source>
</evidence>
<organism evidence="2 3">
    <name type="scientific">Podospora fimiseda</name>
    <dbReference type="NCBI Taxonomy" id="252190"/>
    <lineage>
        <taxon>Eukaryota</taxon>
        <taxon>Fungi</taxon>
        <taxon>Dikarya</taxon>
        <taxon>Ascomycota</taxon>
        <taxon>Pezizomycotina</taxon>
        <taxon>Sordariomycetes</taxon>
        <taxon>Sordariomycetidae</taxon>
        <taxon>Sordariales</taxon>
        <taxon>Podosporaceae</taxon>
        <taxon>Podospora</taxon>
    </lineage>
</organism>
<feature type="domain" description="DUF7730" evidence="1">
    <location>
        <begin position="33"/>
        <end position="165"/>
    </location>
</feature>
<protein>
    <recommendedName>
        <fullName evidence="1">DUF7730 domain-containing protein</fullName>
    </recommendedName>
</protein>
<dbReference type="InterPro" id="IPR056632">
    <property type="entry name" value="DUF7730"/>
</dbReference>
<evidence type="ECO:0000313" key="3">
    <source>
        <dbReference type="Proteomes" id="UP001301958"/>
    </source>
</evidence>
<dbReference type="EMBL" id="MU865403">
    <property type="protein sequence ID" value="KAK4224115.1"/>
    <property type="molecule type" value="Genomic_DNA"/>
</dbReference>
<accession>A0AAN7BIN6</accession>
<evidence type="ECO:0000259" key="1">
    <source>
        <dbReference type="Pfam" id="PF24864"/>
    </source>
</evidence>
<gene>
    <name evidence="2" type="ORF">QBC38DRAFT_458629</name>
</gene>
<keyword evidence="3" id="KW-1185">Reference proteome</keyword>
<dbReference type="Proteomes" id="UP001301958">
    <property type="component" value="Unassembled WGS sequence"/>
</dbReference>